<comment type="cofactor">
    <cofactor evidence="9">
        <name>Mg(2+)</name>
        <dbReference type="ChEBI" id="CHEBI:18420"/>
    </cofactor>
    <text evidence="9">Binds 2 Mg(2+) ions per subunit.</text>
</comment>
<dbReference type="UniPathway" id="UPA00087">
    <property type="reaction ID" value="UER00172"/>
</dbReference>
<dbReference type="EC" id="2.7.6.1" evidence="9"/>
<dbReference type="GO" id="GO:0000287">
    <property type="term" value="F:magnesium ion binding"/>
    <property type="evidence" value="ECO:0007669"/>
    <property type="project" value="UniProtKB-UniRule"/>
</dbReference>
<comment type="pathway">
    <text evidence="9">Metabolic intermediate biosynthesis; 5-phospho-alpha-D-ribose 1-diphosphate biosynthesis; 5-phospho-alpha-D-ribose 1-diphosphate from D-ribose 5-phosphate (route I): step 1/1.</text>
</comment>
<dbReference type="FunFam" id="3.40.50.2020:FF:000002">
    <property type="entry name" value="Ribose-phosphate pyrophosphokinase"/>
    <property type="match status" value="1"/>
</dbReference>
<dbReference type="FunFam" id="3.40.50.2020:FF:000014">
    <property type="entry name" value="Ribose-phosphate pyrophosphokinase 1"/>
    <property type="match status" value="1"/>
</dbReference>
<dbReference type="Gene3D" id="3.40.50.2020">
    <property type="match status" value="2"/>
</dbReference>
<evidence type="ECO:0000256" key="8">
    <source>
        <dbReference type="ARBA" id="ARBA00049535"/>
    </source>
</evidence>
<dbReference type="HAMAP" id="MF_00583_B">
    <property type="entry name" value="RibP_PPkinase_B"/>
    <property type="match status" value="1"/>
</dbReference>
<dbReference type="Pfam" id="PF14572">
    <property type="entry name" value="Pribosyl_synth"/>
    <property type="match status" value="1"/>
</dbReference>
<dbReference type="GO" id="GO:0006015">
    <property type="term" value="P:5-phosphoribose 1-diphosphate biosynthetic process"/>
    <property type="evidence" value="ECO:0007669"/>
    <property type="project" value="UniProtKB-UniRule"/>
</dbReference>
<feature type="binding site" evidence="9">
    <location>
        <begin position="42"/>
        <end position="44"/>
    </location>
    <ligand>
        <name>ATP</name>
        <dbReference type="ChEBI" id="CHEBI:30616"/>
    </ligand>
</feature>
<protein>
    <recommendedName>
        <fullName evidence="9">Ribose-phosphate pyrophosphokinase</fullName>
        <shortName evidence="9">RPPK</shortName>
        <ecNumber evidence="9">2.7.6.1</ecNumber>
    </recommendedName>
    <alternativeName>
        <fullName evidence="9">5-phospho-D-ribosyl alpha-1-diphosphate synthase</fullName>
    </alternativeName>
    <alternativeName>
        <fullName evidence="9">Phosphoribosyl diphosphate synthase</fullName>
    </alternativeName>
    <alternativeName>
        <fullName evidence="9">Phosphoribosyl pyrophosphate synthase</fullName>
        <shortName evidence="9">P-Rib-PP synthase</shortName>
        <shortName evidence="9">PRPP synthase</shortName>
        <shortName evidence="9">PRPPase</shortName>
    </alternativeName>
</protein>
<evidence type="ECO:0000259" key="10">
    <source>
        <dbReference type="Pfam" id="PF13793"/>
    </source>
</evidence>
<dbReference type="InterPro" id="IPR029057">
    <property type="entry name" value="PRTase-like"/>
</dbReference>
<dbReference type="CDD" id="cd06223">
    <property type="entry name" value="PRTases_typeI"/>
    <property type="match status" value="1"/>
</dbReference>
<feature type="binding site" evidence="9">
    <location>
        <begin position="230"/>
        <end position="234"/>
    </location>
    <ligand>
        <name>D-ribose 5-phosphate</name>
        <dbReference type="ChEBI" id="CHEBI:78346"/>
    </ligand>
</feature>
<sequence>MSLVGRSEMKVFAGNSNPALANKIVEYMGTRLGDCEVTTFSDGEINVKINETVRGYDVYLIQSISQPVNENLMELLIMIDALKRASAASISVIMPYYGYARQDRKARGRDPITAKLMANLLTTAGASRVVTIDLHAEQIQGFFDIPLDNLWSFPVFADYFTEDLEMDPEEYIVVSPDVGGVKRARKFAEKISTPLAILDKRRPKDNVAEIVNVIGEVQGKKCILFDDLIDTGGSIIGATEALLNAGAKEVTACATHGILSKDAVSKMQNSQLSNIIVTDTIYHDKLPDKFKILSVAPLFGEAVVRIRKNLSVSILFR</sequence>
<dbReference type="NCBIfam" id="TIGR01251">
    <property type="entry name" value="ribP_PPkin"/>
    <property type="match status" value="1"/>
</dbReference>
<dbReference type="Proteomes" id="UP000199322">
    <property type="component" value="Unassembled WGS sequence"/>
</dbReference>
<dbReference type="GO" id="GO:0004749">
    <property type="term" value="F:ribose phosphate diphosphokinase activity"/>
    <property type="evidence" value="ECO:0007669"/>
    <property type="project" value="UniProtKB-UniRule"/>
</dbReference>
<comment type="subunit">
    <text evidence="9">Homohexamer.</text>
</comment>
<dbReference type="GO" id="GO:0002189">
    <property type="term" value="C:ribose phosphate diphosphokinase complex"/>
    <property type="evidence" value="ECO:0007669"/>
    <property type="project" value="TreeGrafter"/>
</dbReference>
<evidence type="ECO:0000256" key="9">
    <source>
        <dbReference type="HAMAP-Rule" id="MF_00583"/>
    </source>
</evidence>
<dbReference type="NCBIfam" id="NF002320">
    <property type="entry name" value="PRK01259.1"/>
    <property type="match status" value="1"/>
</dbReference>
<dbReference type="GO" id="GO:0005737">
    <property type="term" value="C:cytoplasm"/>
    <property type="evidence" value="ECO:0007669"/>
    <property type="project" value="UniProtKB-SubCell"/>
</dbReference>
<feature type="binding site" evidence="9">
    <location>
        <position position="135"/>
    </location>
    <ligand>
        <name>Mg(2+)</name>
        <dbReference type="ChEBI" id="CHEBI:18420"/>
    </ligand>
</feature>
<dbReference type="EMBL" id="FMYV01000003">
    <property type="protein sequence ID" value="SDC35249.1"/>
    <property type="molecule type" value="Genomic_DNA"/>
</dbReference>
<dbReference type="PANTHER" id="PTHR10210">
    <property type="entry name" value="RIBOSE-PHOSPHATE DIPHOSPHOKINASE FAMILY MEMBER"/>
    <property type="match status" value="1"/>
</dbReference>
<dbReference type="SUPFAM" id="SSF53271">
    <property type="entry name" value="PRTase-like"/>
    <property type="match status" value="1"/>
</dbReference>
<comment type="catalytic activity">
    <reaction evidence="8 9">
        <text>D-ribose 5-phosphate + ATP = 5-phospho-alpha-D-ribose 1-diphosphate + AMP + H(+)</text>
        <dbReference type="Rhea" id="RHEA:15609"/>
        <dbReference type="ChEBI" id="CHEBI:15378"/>
        <dbReference type="ChEBI" id="CHEBI:30616"/>
        <dbReference type="ChEBI" id="CHEBI:58017"/>
        <dbReference type="ChEBI" id="CHEBI:78346"/>
        <dbReference type="ChEBI" id="CHEBI:456215"/>
        <dbReference type="EC" id="2.7.6.1"/>
    </reaction>
</comment>
<dbReference type="SMART" id="SM01400">
    <property type="entry name" value="Pribosyltran_N"/>
    <property type="match status" value="1"/>
</dbReference>
<feature type="active site" evidence="9">
    <location>
        <position position="200"/>
    </location>
</feature>
<dbReference type="GO" id="GO:0016301">
    <property type="term" value="F:kinase activity"/>
    <property type="evidence" value="ECO:0007669"/>
    <property type="project" value="UniProtKB-KW"/>
</dbReference>
<feature type="domain" description="Ribose-phosphate pyrophosphokinase N-terminal" evidence="10">
    <location>
        <begin position="9"/>
        <end position="125"/>
    </location>
</feature>
<dbReference type="PANTHER" id="PTHR10210:SF41">
    <property type="entry name" value="RIBOSE-PHOSPHATE PYROPHOSPHOKINASE 1, CHLOROPLASTIC"/>
    <property type="match status" value="1"/>
</dbReference>
<feature type="binding site" evidence="9">
    <location>
        <position position="202"/>
    </location>
    <ligand>
        <name>D-ribose 5-phosphate</name>
        <dbReference type="ChEBI" id="CHEBI:78346"/>
    </ligand>
</feature>
<evidence type="ECO:0000256" key="3">
    <source>
        <dbReference type="ARBA" id="ARBA00022727"/>
    </source>
</evidence>
<dbReference type="PROSITE" id="PS00114">
    <property type="entry name" value="PRPP_SYNTHASE"/>
    <property type="match status" value="1"/>
</dbReference>
<keyword evidence="1 9" id="KW-0808">Transferase</keyword>
<dbReference type="InterPro" id="IPR037515">
    <property type="entry name" value="Rib-P_diPkinase_bac"/>
</dbReference>
<keyword evidence="5 9" id="KW-0418">Kinase</keyword>
<gene>
    <name evidence="9" type="primary">prs</name>
    <name evidence="11" type="ORF">SAMN04488588_0913</name>
</gene>
<dbReference type="InterPro" id="IPR029099">
    <property type="entry name" value="Pribosyltran_N"/>
</dbReference>
<keyword evidence="9" id="KW-0963">Cytoplasm</keyword>
<dbReference type="InterPro" id="IPR000842">
    <property type="entry name" value="PRib_PP_synth_CS"/>
</dbReference>
<name>A0A1G6KVW8_9BACT</name>
<evidence type="ECO:0000256" key="5">
    <source>
        <dbReference type="ARBA" id="ARBA00022777"/>
    </source>
</evidence>
<dbReference type="GO" id="GO:0006164">
    <property type="term" value="P:purine nucleotide biosynthetic process"/>
    <property type="evidence" value="ECO:0007669"/>
    <property type="project" value="TreeGrafter"/>
</dbReference>
<keyword evidence="3 9" id="KW-0545">Nucleotide biosynthesis</keyword>
<dbReference type="AlphaFoldDB" id="A0A1G6KVW8"/>
<keyword evidence="12" id="KW-1185">Reference proteome</keyword>
<dbReference type="Pfam" id="PF13793">
    <property type="entry name" value="Pribosyltran_N"/>
    <property type="match status" value="1"/>
</dbReference>
<dbReference type="InterPro" id="IPR005946">
    <property type="entry name" value="Rib-P_diPkinase"/>
</dbReference>
<feature type="binding site" evidence="9">
    <location>
        <position position="177"/>
    </location>
    <ligand>
        <name>Mg(2+)</name>
        <dbReference type="ChEBI" id="CHEBI:18420"/>
    </ligand>
</feature>
<evidence type="ECO:0000256" key="1">
    <source>
        <dbReference type="ARBA" id="ARBA00022679"/>
    </source>
</evidence>
<organism evidence="11 12">
    <name type="scientific">Geotoga petraea</name>
    <dbReference type="NCBI Taxonomy" id="28234"/>
    <lineage>
        <taxon>Bacteria</taxon>
        <taxon>Thermotogati</taxon>
        <taxon>Thermotogota</taxon>
        <taxon>Thermotogae</taxon>
        <taxon>Petrotogales</taxon>
        <taxon>Petrotogaceae</taxon>
        <taxon>Geotoga</taxon>
    </lineage>
</organism>
<keyword evidence="6 9" id="KW-0067">ATP-binding</keyword>
<keyword evidence="4 9" id="KW-0547">Nucleotide-binding</keyword>
<comment type="function">
    <text evidence="9">Involved in the biosynthesis of the central metabolite phospho-alpha-D-ribosyl-1-pyrophosphate (PRPP) via the transfer of pyrophosphoryl group from ATP to 1-hydroxyl of ribose-5-phosphate (Rib-5-P).</text>
</comment>
<dbReference type="GO" id="GO:0009156">
    <property type="term" value="P:ribonucleoside monophosphate biosynthetic process"/>
    <property type="evidence" value="ECO:0007669"/>
    <property type="project" value="InterPro"/>
</dbReference>
<evidence type="ECO:0000313" key="11">
    <source>
        <dbReference type="EMBL" id="SDC35249.1"/>
    </source>
</evidence>
<evidence type="ECO:0000256" key="4">
    <source>
        <dbReference type="ARBA" id="ARBA00022741"/>
    </source>
</evidence>
<reference evidence="11 12" key="1">
    <citation type="submission" date="2016-10" db="EMBL/GenBank/DDBJ databases">
        <authorList>
            <person name="de Groot N.N."/>
        </authorList>
    </citation>
    <scope>NUCLEOTIDE SEQUENCE [LARGE SCALE GENOMIC DNA]</scope>
    <source>
        <strain evidence="11 12">WG14</strain>
    </source>
</reference>
<accession>A0A1G6KVW8</accession>
<evidence type="ECO:0000313" key="12">
    <source>
        <dbReference type="Proteomes" id="UP000199322"/>
    </source>
</evidence>
<evidence type="ECO:0000256" key="2">
    <source>
        <dbReference type="ARBA" id="ARBA00022723"/>
    </source>
</evidence>
<evidence type="ECO:0000256" key="7">
    <source>
        <dbReference type="ARBA" id="ARBA00022842"/>
    </source>
</evidence>
<comment type="subcellular location">
    <subcellularLocation>
        <location evidence="9">Cytoplasm</location>
    </subcellularLocation>
</comment>
<dbReference type="STRING" id="28234.SAMN04488588_0913"/>
<dbReference type="InterPro" id="IPR000836">
    <property type="entry name" value="PRTase_dom"/>
</dbReference>
<proteinExistence type="inferred from homology"/>
<dbReference type="GO" id="GO:0005524">
    <property type="term" value="F:ATP binding"/>
    <property type="evidence" value="ECO:0007669"/>
    <property type="project" value="UniProtKB-KW"/>
</dbReference>
<keyword evidence="2 9" id="KW-0479">Metal-binding</keyword>
<feature type="binding site" evidence="9">
    <location>
        <begin position="101"/>
        <end position="102"/>
    </location>
    <ligand>
        <name>ATP</name>
        <dbReference type="ChEBI" id="CHEBI:30616"/>
    </ligand>
</feature>
<evidence type="ECO:0000256" key="6">
    <source>
        <dbReference type="ARBA" id="ARBA00022840"/>
    </source>
</evidence>
<keyword evidence="7 9" id="KW-0460">Magnesium</keyword>
<comment type="similarity">
    <text evidence="9">Belongs to the ribose-phosphate pyrophosphokinase family. Class I subfamily.</text>
</comment>
<feature type="binding site" evidence="9">
    <location>
        <position position="226"/>
    </location>
    <ligand>
        <name>D-ribose 5-phosphate</name>
        <dbReference type="ChEBI" id="CHEBI:78346"/>
    </ligand>
</feature>